<accession>A0A5C5VBR5</accession>
<keyword evidence="1" id="KW-0732">Signal</keyword>
<organism evidence="2 3">
    <name type="scientific">Posidoniimonas corsicana</name>
    <dbReference type="NCBI Taxonomy" id="1938618"/>
    <lineage>
        <taxon>Bacteria</taxon>
        <taxon>Pseudomonadati</taxon>
        <taxon>Planctomycetota</taxon>
        <taxon>Planctomycetia</taxon>
        <taxon>Pirellulales</taxon>
        <taxon>Lacipirellulaceae</taxon>
        <taxon>Posidoniimonas</taxon>
    </lineage>
</organism>
<dbReference type="PROSITE" id="PS00018">
    <property type="entry name" value="EF_HAND_1"/>
    <property type="match status" value="1"/>
</dbReference>
<evidence type="ECO:0000313" key="2">
    <source>
        <dbReference type="EMBL" id="TWT35450.1"/>
    </source>
</evidence>
<gene>
    <name evidence="2" type="ORF">KOR34_03410</name>
</gene>
<keyword evidence="3" id="KW-1185">Reference proteome</keyword>
<protein>
    <recommendedName>
        <fullName evidence="4">PEP-CTERM protein-sorting domain-containing protein</fullName>
    </recommendedName>
</protein>
<name>A0A5C5VBR5_9BACT</name>
<dbReference type="InterPro" id="IPR036439">
    <property type="entry name" value="Dockerin_dom_sf"/>
</dbReference>
<dbReference type="GO" id="GO:0000272">
    <property type="term" value="P:polysaccharide catabolic process"/>
    <property type="evidence" value="ECO:0007669"/>
    <property type="project" value="InterPro"/>
</dbReference>
<sequence length="414" mass="44362" precursor="true">MNWLMQMNGRAARRLGGLLGAMVVFAGALGPANAATQQIILNDAWSEHDPFNLGEGIQTLSDQSSTAFTSAHSGAVSDLGDRPRVYQEFTGVDTSQVGQKLTASFDVQFHNILSEGDTQFRFGYGDRTTNQGLVPIMIDIGPTSGSAWRMRYDDSISATENDTPINFQPGNYNSFLSASGTFGSRGDNPTGEFSGSLGVDTSITHTFTTTVERVERNVDTSFPPDGVADAVVGGWYFTVTWTNDAPDAETLFLDVNNADFARFDVESGLGVYPEDFFNRNGRIENIDTLGFLMFNNQPFADGAGSYTISNFIVEYDDGVSVDGDYNGDGSVDAADYTVWRDTLGSTTDLAADGDGNSVIDQADYDVWRSNYGGAPSVGATTSAAPEPCSAVLTSLGGWLLACRRGRKRSTRGNG</sequence>
<dbReference type="RefSeq" id="WP_146561635.1">
    <property type="nucleotide sequence ID" value="NZ_SIHJ01000001.1"/>
</dbReference>
<dbReference type="EMBL" id="SIHJ01000001">
    <property type="protein sequence ID" value="TWT35450.1"/>
    <property type="molecule type" value="Genomic_DNA"/>
</dbReference>
<dbReference type="Gene3D" id="1.10.1330.10">
    <property type="entry name" value="Dockerin domain"/>
    <property type="match status" value="1"/>
</dbReference>
<dbReference type="OrthoDB" id="281069at2"/>
<dbReference type="Proteomes" id="UP000316714">
    <property type="component" value="Unassembled WGS sequence"/>
</dbReference>
<dbReference type="InterPro" id="IPR018247">
    <property type="entry name" value="EF_Hand_1_Ca_BS"/>
</dbReference>
<comment type="caution">
    <text evidence="2">The sequence shown here is derived from an EMBL/GenBank/DDBJ whole genome shotgun (WGS) entry which is preliminary data.</text>
</comment>
<dbReference type="AlphaFoldDB" id="A0A5C5VBR5"/>
<evidence type="ECO:0000256" key="1">
    <source>
        <dbReference type="SAM" id="SignalP"/>
    </source>
</evidence>
<proteinExistence type="predicted"/>
<evidence type="ECO:0000313" key="3">
    <source>
        <dbReference type="Proteomes" id="UP000316714"/>
    </source>
</evidence>
<reference evidence="2 3" key="1">
    <citation type="submission" date="2019-02" db="EMBL/GenBank/DDBJ databases">
        <title>Deep-cultivation of Planctomycetes and their phenomic and genomic characterization uncovers novel biology.</title>
        <authorList>
            <person name="Wiegand S."/>
            <person name="Jogler M."/>
            <person name="Boedeker C."/>
            <person name="Pinto D."/>
            <person name="Vollmers J."/>
            <person name="Rivas-Marin E."/>
            <person name="Kohn T."/>
            <person name="Peeters S.H."/>
            <person name="Heuer A."/>
            <person name="Rast P."/>
            <person name="Oberbeckmann S."/>
            <person name="Bunk B."/>
            <person name="Jeske O."/>
            <person name="Meyerdierks A."/>
            <person name="Storesund J.E."/>
            <person name="Kallscheuer N."/>
            <person name="Luecker S."/>
            <person name="Lage O.M."/>
            <person name="Pohl T."/>
            <person name="Merkel B.J."/>
            <person name="Hornburger P."/>
            <person name="Mueller R.-W."/>
            <person name="Bruemmer F."/>
            <person name="Labrenz M."/>
            <person name="Spormann A.M."/>
            <person name="Op Den Camp H."/>
            <person name="Overmann J."/>
            <person name="Amann R."/>
            <person name="Jetten M.S.M."/>
            <person name="Mascher T."/>
            <person name="Medema M.H."/>
            <person name="Devos D.P."/>
            <person name="Kaster A.-K."/>
            <person name="Ovreas L."/>
            <person name="Rohde M."/>
            <person name="Galperin M.Y."/>
            <person name="Jogler C."/>
        </authorList>
    </citation>
    <scope>NUCLEOTIDE SEQUENCE [LARGE SCALE GENOMIC DNA]</scope>
    <source>
        <strain evidence="2 3">KOR34</strain>
    </source>
</reference>
<feature type="signal peptide" evidence="1">
    <location>
        <begin position="1"/>
        <end position="34"/>
    </location>
</feature>
<evidence type="ECO:0008006" key="4">
    <source>
        <dbReference type="Google" id="ProtNLM"/>
    </source>
</evidence>
<feature type="chain" id="PRO_5022864438" description="PEP-CTERM protein-sorting domain-containing protein" evidence="1">
    <location>
        <begin position="35"/>
        <end position="414"/>
    </location>
</feature>